<dbReference type="Proteomes" id="UP000002051">
    <property type="component" value="Chromosome 8"/>
</dbReference>
<dbReference type="Gene3D" id="1.20.1250.20">
    <property type="entry name" value="MFS general substrate transporter like domains"/>
    <property type="match status" value="1"/>
</dbReference>
<dbReference type="InterPro" id="IPR020846">
    <property type="entry name" value="MFS_dom"/>
</dbReference>
<dbReference type="AlphaFoldDB" id="A0A072TNX0"/>
<reference evidence="10" key="5">
    <citation type="journal article" date="2018" name="Nat. Plants">
        <title>Whole-genome landscape of Medicago truncatula symbiotic genes.</title>
        <authorList>
            <person name="Pecrix Y."/>
            <person name="Gamas P."/>
            <person name="Carrere S."/>
        </authorList>
    </citation>
    <scope>NUCLEOTIDE SEQUENCE</scope>
    <source>
        <tissue evidence="10">Leaves</tissue>
    </source>
</reference>
<reference evidence="9 12" key="1">
    <citation type="journal article" date="2011" name="Nature">
        <title>The Medicago genome provides insight into the evolution of rhizobial symbioses.</title>
        <authorList>
            <person name="Young N.D."/>
            <person name="Debelle F."/>
            <person name="Oldroyd G.E."/>
            <person name="Geurts R."/>
            <person name="Cannon S.B."/>
            <person name="Udvardi M.K."/>
            <person name="Benedito V.A."/>
            <person name="Mayer K.F."/>
            <person name="Gouzy J."/>
            <person name="Schoof H."/>
            <person name="Van de Peer Y."/>
            <person name="Proost S."/>
            <person name="Cook D.R."/>
            <person name="Meyers B.C."/>
            <person name="Spannagl M."/>
            <person name="Cheung F."/>
            <person name="De Mita S."/>
            <person name="Krishnakumar V."/>
            <person name="Gundlach H."/>
            <person name="Zhou S."/>
            <person name="Mudge J."/>
            <person name="Bharti A.K."/>
            <person name="Murray J.D."/>
            <person name="Naoumkina M.A."/>
            <person name="Rosen B."/>
            <person name="Silverstein K.A."/>
            <person name="Tang H."/>
            <person name="Rombauts S."/>
            <person name="Zhao P.X."/>
            <person name="Zhou P."/>
            <person name="Barbe V."/>
            <person name="Bardou P."/>
            <person name="Bechner M."/>
            <person name="Bellec A."/>
            <person name="Berger A."/>
            <person name="Berges H."/>
            <person name="Bidwell S."/>
            <person name="Bisseling T."/>
            <person name="Choisne N."/>
            <person name="Couloux A."/>
            <person name="Denny R."/>
            <person name="Deshpande S."/>
            <person name="Dai X."/>
            <person name="Doyle J.J."/>
            <person name="Dudez A.M."/>
            <person name="Farmer A.D."/>
            <person name="Fouteau S."/>
            <person name="Franken C."/>
            <person name="Gibelin C."/>
            <person name="Gish J."/>
            <person name="Goldstein S."/>
            <person name="Gonzalez A.J."/>
            <person name="Green P.J."/>
            <person name="Hallab A."/>
            <person name="Hartog M."/>
            <person name="Hua A."/>
            <person name="Humphray S.J."/>
            <person name="Jeong D.H."/>
            <person name="Jing Y."/>
            <person name="Jocker A."/>
            <person name="Kenton S.M."/>
            <person name="Kim D.J."/>
            <person name="Klee K."/>
            <person name="Lai H."/>
            <person name="Lang C."/>
            <person name="Lin S."/>
            <person name="Macmil S.L."/>
            <person name="Magdelenat G."/>
            <person name="Matthews L."/>
            <person name="McCorrison J."/>
            <person name="Monaghan E.L."/>
            <person name="Mun J.H."/>
            <person name="Najar F.Z."/>
            <person name="Nicholson C."/>
            <person name="Noirot C."/>
            <person name="O'Bleness M."/>
            <person name="Paule C.R."/>
            <person name="Poulain J."/>
            <person name="Prion F."/>
            <person name="Qin B."/>
            <person name="Qu C."/>
            <person name="Retzel E.F."/>
            <person name="Riddle C."/>
            <person name="Sallet E."/>
            <person name="Samain S."/>
            <person name="Samson N."/>
            <person name="Sanders I."/>
            <person name="Saurat O."/>
            <person name="Scarpelli C."/>
            <person name="Schiex T."/>
            <person name="Segurens B."/>
            <person name="Severin A.J."/>
            <person name="Sherrier D.J."/>
            <person name="Shi R."/>
            <person name="Sims S."/>
            <person name="Singer S.R."/>
            <person name="Sinharoy S."/>
            <person name="Sterck L."/>
            <person name="Viollet A."/>
            <person name="Wang B.B."/>
            <person name="Wang K."/>
            <person name="Wang M."/>
            <person name="Wang X."/>
            <person name="Warfsmann J."/>
            <person name="Weissenbach J."/>
            <person name="White D.D."/>
            <person name="White J.D."/>
            <person name="Wiley G.B."/>
            <person name="Wincker P."/>
            <person name="Xing Y."/>
            <person name="Yang L."/>
            <person name="Yao Z."/>
            <person name="Ying F."/>
            <person name="Zhai J."/>
            <person name="Zhou L."/>
            <person name="Zuber A."/>
            <person name="Denarie J."/>
            <person name="Dixon R.A."/>
            <person name="May G.D."/>
            <person name="Schwartz D.C."/>
            <person name="Rogers J."/>
            <person name="Quetier F."/>
            <person name="Town C.D."/>
            <person name="Roe B.A."/>
        </authorList>
    </citation>
    <scope>NUCLEOTIDE SEQUENCE [LARGE SCALE GENOMIC DNA]</scope>
    <source>
        <strain evidence="9">A17</strain>
        <strain evidence="11 12">cv. Jemalong A17</strain>
    </source>
</reference>
<dbReference type="Pfam" id="PF07690">
    <property type="entry name" value="MFS_1"/>
    <property type="match status" value="1"/>
</dbReference>
<feature type="transmembrane region" description="Helical" evidence="7">
    <location>
        <begin position="413"/>
        <end position="439"/>
    </location>
</feature>
<comment type="similarity">
    <text evidence="2">Belongs to the major facilitator superfamily.</text>
</comment>
<sequence>MGDENMREPLLEKKQYYKDCPGCKVEQAKELNKGVSITNLLVIWMVVLCSTLPASSLFPFLYFMVRDFKIAKSEADISYYAGYVGSSFMLGRTLTSVLWGMVSDRYGRKPVIVFGVFTVVVLNTLFGLSTSFWMAVITRFLLGTLNGAIGPVKAYATELFREEHQALGLSTVSAAWGTGLIIGPALGGYLAQPAEKYPNIFPKGSFWDKFPYFLPCFIISGVSFVVVIACLWIPETLHKHNGSSESIDDAEAIENGSKKVDKEKIVQKNENLLMNWPFMSSIIAYCVFSLHDIAYQEVFSLWSVSPLNLGGLNFTTDDVGNVLAITGLALVIYQLTIYQYMEKACGPVNISRITGIFSIPVLQSYPFIAMLSGITLYIIICLASILKNIVSVTITTGLFLIQNRAVEQHQRGAANGISMTAMSLFKAIGPAAGGTILTWSQKRMDASFLPGTHMVFFFLNLFEGLGILMMFKPFLGEKKKTHLDQLH</sequence>
<feature type="transmembrane region" description="Helical" evidence="7">
    <location>
        <begin position="319"/>
        <end position="338"/>
    </location>
</feature>
<dbReference type="EMBL" id="PSQE01000008">
    <property type="protein sequence ID" value="RHN40447.1"/>
    <property type="molecule type" value="Genomic_DNA"/>
</dbReference>
<name>A0A072TNX0_MEDTR</name>
<evidence type="ECO:0000256" key="3">
    <source>
        <dbReference type="ARBA" id="ARBA00022448"/>
    </source>
</evidence>
<feature type="transmembrane region" description="Helical" evidence="7">
    <location>
        <begin position="41"/>
        <end position="65"/>
    </location>
</feature>
<proteinExistence type="inferred from homology"/>
<dbReference type="GO" id="GO:0090333">
    <property type="term" value="P:regulation of stomatal closure"/>
    <property type="evidence" value="ECO:0000318"/>
    <property type="project" value="GO_Central"/>
</dbReference>
<keyword evidence="12" id="KW-1185">Reference proteome</keyword>
<feature type="transmembrane region" description="Helical" evidence="7">
    <location>
        <begin position="451"/>
        <end position="471"/>
    </location>
</feature>
<dbReference type="EnsemblPlants" id="KEH19209">
    <property type="protein sequence ID" value="KEH19209"/>
    <property type="gene ID" value="MTR_8g042770"/>
</dbReference>
<dbReference type="InterPro" id="IPR036259">
    <property type="entry name" value="MFS_trans_sf"/>
</dbReference>
<feature type="transmembrane region" description="Helical" evidence="7">
    <location>
        <begin position="111"/>
        <end position="136"/>
    </location>
</feature>
<accession>A0A072TNX0</accession>
<evidence type="ECO:0000256" key="1">
    <source>
        <dbReference type="ARBA" id="ARBA00004141"/>
    </source>
</evidence>
<dbReference type="HOGENOM" id="CLU_001265_54_2_1"/>
<dbReference type="OrthoDB" id="10262656at2759"/>
<dbReference type="PANTHER" id="PTHR23504:SF90">
    <property type="entry name" value="MAJOR FACILITATOR SUPERFAMILY-RELATED"/>
    <property type="match status" value="1"/>
</dbReference>
<evidence type="ECO:0000313" key="12">
    <source>
        <dbReference type="Proteomes" id="UP000002051"/>
    </source>
</evidence>
<keyword evidence="5 7" id="KW-1133">Transmembrane helix</keyword>
<dbReference type="GO" id="GO:0022821">
    <property type="term" value="F:solute:potassium antiporter activity"/>
    <property type="evidence" value="ECO:0000318"/>
    <property type="project" value="GO_Central"/>
</dbReference>
<keyword evidence="3" id="KW-0813">Transport</keyword>
<dbReference type="KEGG" id="mtr:25501125"/>
<reference evidence="9 12" key="2">
    <citation type="journal article" date="2014" name="BMC Genomics">
        <title>An improved genome release (version Mt4.0) for the model legume Medicago truncatula.</title>
        <authorList>
            <person name="Tang H."/>
            <person name="Krishnakumar V."/>
            <person name="Bidwell S."/>
            <person name="Rosen B."/>
            <person name="Chan A."/>
            <person name="Zhou S."/>
            <person name="Gentzbittel L."/>
            <person name="Childs K.L."/>
            <person name="Yandell M."/>
            <person name="Gundlach H."/>
            <person name="Mayer K.F."/>
            <person name="Schwartz D.C."/>
            <person name="Town C.D."/>
        </authorList>
    </citation>
    <scope>GENOME REANNOTATION</scope>
    <source>
        <strain evidence="9">A17</strain>
        <strain evidence="11 12">cv. Jemalong A17</strain>
    </source>
</reference>
<reference evidence="11" key="3">
    <citation type="submission" date="2015-04" db="UniProtKB">
        <authorList>
            <consortium name="EnsemblPlants"/>
        </authorList>
    </citation>
    <scope>IDENTIFICATION</scope>
    <source>
        <strain evidence="11">cv. Jemalong A17</strain>
    </source>
</reference>
<reference evidence="13" key="4">
    <citation type="journal article" date="2018" name="Nat. Plants">
        <title>Whole-genome landscape of Medicago truncatula symbiotic genes.</title>
        <authorList>
            <person name="Pecrix Y."/>
            <person name="Staton S.E."/>
            <person name="Sallet E."/>
            <person name="Lelandais-Briere C."/>
            <person name="Moreau S."/>
            <person name="Carrere S."/>
            <person name="Blein T."/>
            <person name="Jardinaud M.F."/>
            <person name="Latrasse D."/>
            <person name="Zouine M."/>
            <person name="Zahm M."/>
            <person name="Kreplak J."/>
            <person name="Mayjonade B."/>
            <person name="Satge C."/>
            <person name="Perez M."/>
            <person name="Cauet S."/>
            <person name="Marande W."/>
            <person name="Chantry-Darmon C."/>
            <person name="Lopez-Roques C."/>
            <person name="Bouchez O."/>
            <person name="Berard A."/>
            <person name="Debelle F."/>
            <person name="Munos S."/>
            <person name="Bendahmane A."/>
            <person name="Berges H."/>
            <person name="Niebel A."/>
            <person name="Buitink J."/>
            <person name="Frugier F."/>
            <person name="Benhamed M."/>
            <person name="Crespi M."/>
            <person name="Gouzy J."/>
            <person name="Gamas P."/>
        </authorList>
    </citation>
    <scope>NUCLEOTIDE SEQUENCE [LARGE SCALE GENOMIC DNA]</scope>
    <source>
        <strain evidence="13">cv. Jemalong A17</strain>
    </source>
</reference>
<feature type="transmembrane region" description="Helical" evidence="7">
    <location>
        <begin position="374"/>
        <end position="401"/>
    </location>
</feature>
<evidence type="ECO:0000313" key="10">
    <source>
        <dbReference type="EMBL" id="RHN40447.1"/>
    </source>
</evidence>
<evidence type="ECO:0000259" key="8">
    <source>
        <dbReference type="PROSITE" id="PS50850"/>
    </source>
</evidence>
<dbReference type="Proteomes" id="UP000265566">
    <property type="component" value="Chromosome 8"/>
</dbReference>
<gene>
    <name evidence="11" type="primary">25501125</name>
    <name evidence="9" type="ordered locus">MTR_8g042770</name>
    <name evidence="10" type="ORF">MtrunA17_Chr8g0354831</name>
</gene>
<dbReference type="FunFam" id="1.20.1250.20:FF:000301">
    <property type="entry name" value="Protein ZINC INDUCED FACILITATOR-LIKE 1"/>
    <property type="match status" value="1"/>
</dbReference>
<dbReference type="SUPFAM" id="SSF103473">
    <property type="entry name" value="MFS general substrate transporter"/>
    <property type="match status" value="1"/>
</dbReference>
<evidence type="ECO:0000256" key="6">
    <source>
        <dbReference type="ARBA" id="ARBA00023136"/>
    </source>
</evidence>
<feature type="transmembrane region" description="Helical" evidence="7">
    <location>
        <begin position="272"/>
        <end position="291"/>
    </location>
</feature>
<dbReference type="GO" id="GO:0005886">
    <property type="term" value="C:plasma membrane"/>
    <property type="evidence" value="ECO:0000318"/>
    <property type="project" value="GO_Central"/>
</dbReference>
<evidence type="ECO:0000256" key="2">
    <source>
        <dbReference type="ARBA" id="ARBA00008335"/>
    </source>
</evidence>
<dbReference type="EMBL" id="CM001224">
    <property type="protein sequence ID" value="KEH19209.1"/>
    <property type="molecule type" value="Genomic_DNA"/>
</dbReference>
<feature type="transmembrane region" description="Helical" evidence="7">
    <location>
        <begin position="210"/>
        <end position="233"/>
    </location>
</feature>
<protein>
    <submittedName>
        <fullName evidence="10">Putative major facilitator superfamily</fullName>
    </submittedName>
    <submittedName>
        <fullName evidence="9">Zinc induced facilitator-like protein</fullName>
    </submittedName>
</protein>
<evidence type="ECO:0000313" key="9">
    <source>
        <dbReference type="EMBL" id="KEH19209.1"/>
    </source>
</evidence>
<feature type="domain" description="Major facilitator superfamily (MFS) profile" evidence="8">
    <location>
        <begin position="39"/>
        <end position="478"/>
    </location>
</feature>
<organism evidence="9 12">
    <name type="scientific">Medicago truncatula</name>
    <name type="common">Barrel medic</name>
    <name type="synonym">Medicago tribuloides</name>
    <dbReference type="NCBI Taxonomy" id="3880"/>
    <lineage>
        <taxon>Eukaryota</taxon>
        <taxon>Viridiplantae</taxon>
        <taxon>Streptophyta</taxon>
        <taxon>Embryophyta</taxon>
        <taxon>Tracheophyta</taxon>
        <taxon>Spermatophyta</taxon>
        <taxon>Magnoliopsida</taxon>
        <taxon>eudicotyledons</taxon>
        <taxon>Gunneridae</taxon>
        <taxon>Pentapetalae</taxon>
        <taxon>rosids</taxon>
        <taxon>fabids</taxon>
        <taxon>Fabales</taxon>
        <taxon>Fabaceae</taxon>
        <taxon>Papilionoideae</taxon>
        <taxon>50 kb inversion clade</taxon>
        <taxon>NPAAA clade</taxon>
        <taxon>Hologalegina</taxon>
        <taxon>IRL clade</taxon>
        <taxon>Trifolieae</taxon>
        <taxon>Medicago</taxon>
    </lineage>
</organism>
<evidence type="ECO:0000256" key="7">
    <source>
        <dbReference type="SAM" id="Phobius"/>
    </source>
</evidence>
<dbReference type="GO" id="GO:0009705">
    <property type="term" value="C:plant-type vacuole membrane"/>
    <property type="evidence" value="ECO:0000318"/>
    <property type="project" value="GO_Central"/>
</dbReference>
<evidence type="ECO:0000313" key="11">
    <source>
        <dbReference type="EnsemblPlants" id="KEH19209"/>
    </source>
</evidence>
<dbReference type="InterPro" id="IPR011701">
    <property type="entry name" value="MFS"/>
</dbReference>
<dbReference type="Gramene" id="rna46599">
    <property type="protein sequence ID" value="RHN40447.1"/>
    <property type="gene ID" value="gene46599"/>
</dbReference>
<feature type="transmembrane region" description="Helical" evidence="7">
    <location>
        <begin position="350"/>
        <end position="368"/>
    </location>
</feature>
<comment type="subcellular location">
    <subcellularLocation>
        <location evidence="1">Membrane</location>
        <topology evidence="1">Multi-pass membrane protein</topology>
    </subcellularLocation>
</comment>
<keyword evidence="6 7" id="KW-0472">Membrane</keyword>
<evidence type="ECO:0000256" key="4">
    <source>
        <dbReference type="ARBA" id="ARBA00022692"/>
    </source>
</evidence>
<evidence type="ECO:0000256" key="5">
    <source>
        <dbReference type="ARBA" id="ARBA00022989"/>
    </source>
</evidence>
<dbReference type="PROSITE" id="PS50850">
    <property type="entry name" value="MFS"/>
    <property type="match status" value="1"/>
</dbReference>
<keyword evidence="4 7" id="KW-0812">Transmembrane</keyword>
<feature type="transmembrane region" description="Helical" evidence="7">
    <location>
        <begin position="166"/>
        <end position="190"/>
    </location>
</feature>
<evidence type="ECO:0000313" key="13">
    <source>
        <dbReference type="Proteomes" id="UP000265566"/>
    </source>
</evidence>
<feature type="transmembrane region" description="Helical" evidence="7">
    <location>
        <begin position="77"/>
        <end position="99"/>
    </location>
</feature>
<dbReference type="PANTHER" id="PTHR23504">
    <property type="entry name" value="MAJOR FACILITATOR SUPERFAMILY DOMAIN-CONTAINING PROTEIN 10"/>
    <property type="match status" value="1"/>
</dbReference>
<dbReference type="CDD" id="cd17330">
    <property type="entry name" value="MFS_SLC46_TetA_like"/>
    <property type="match status" value="1"/>
</dbReference>